<keyword evidence="8" id="KW-0539">Nucleus</keyword>
<feature type="region of interest" description="Disordered" evidence="10">
    <location>
        <begin position="317"/>
        <end position="365"/>
    </location>
</feature>
<evidence type="ECO:0000256" key="10">
    <source>
        <dbReference type="SAM" id="MobiDB-lite"/>
    </source>
</evidence>
<evidence type="ECO:0000256" key="2">
    <source>
        <dbReference type="ARBA" id="ARBA00022723"/>
    </source>
</evidence>
<dbReference type="PANTHER" id="PTHR24208">
    <property type="entry name" value="LIM/HOMEOBOX PROTEIN LHX"/>
    <property type="match status" value="1"/>
</dbReference>
<evidence type="ECO:0000256" key="1">
    <source>
        <dbReference type="ARBA" id="ARBA00004123"/>
    </source>
</evidence>
<dbReference type="PROSITE" id="PS50023">
    <property type="entry name" value="LIM_DOMAIN_2"/>
    <property type="match status" value="2"/>
</dbReference>
<dbReference type="GO" id="GO:0000977">
    <property type="term" value="F:RNA polymerase II transcription regulatory region sequence-specific DNA binding"/>
    <property type="evidence" value="ECO:0007669"/>
    <property type="project" value="TreeGrafter"/>
</dbReference>
<dbReference type="SUPFAM" id="SSF57716">
    <property type="entry name" value="Glucocorticoid receptor-like (DNA-binding domain)"/>
    <property type="match status" value="2"/>
</dbReference>
<dbReference type="GO" id="GO:0030182">
    <property type="term" value="P:neuron differentiation"/>
    <property type="evidence" value="ECO:0007669"/>
    <property type="project" value="TreeGrafter"/>
</dbReference>
<dbReference type="FunFam" id="2.10.110.10:FF:000120">
    <property type="entry name" value="Insulin gene enhancer protein ISL-2"/>
    <property type="match status" value="1"/>
</dbReference>
<dbReference type="InterPro" id="IPR049594">
    <property type="entry name" value="Lhx3/4-like_LIM2"/>
</dbReference>
<evidence type="ECO:0000256" key="5">
    <source>
        <dbReference type="ARBA" id="ARBA00023038"/>
    </source>
</evidence>
<proteinExistence type="predicted"/>
<evidence type="ECO:0000259" key="11">
    <source>
        <dbReference type="PROSITE" id="PS50023"/>
    </source>
</evidence>
<dbReference type="PANTHER" id="PTHR24208:SF128">
    <property type="entry name" value="LIM3, ISOFORM G"/>
    <property type="match status" value="1"/>
</dbReference>
<feature type="domain" description="LIM zinc-binding" evidence="11">
    <location>
        <begin position="33"/>
        <end position="92"/>
    </location>
</feature>
<dbReference type="Proteomes" id="UP000019118">
    <property type="component" value="Unassembled WGS sequence"/>
</dbReference>
<dbReference type="GO" id="GO:0000981">
    <property type="term" value="F:DNA-binding transcription factor activity, RNA polymerase II-specific"/>
    <property type="evidence" value="ECO:0007669"/>
    <property type="project" value="TreeGrafter"/>
</dbReference>
<dbReference type="InterPro" id="IPR001781">
    <property type="entry name" value="Znf_LIM"/>
</dbReference>
<evidence type="ECO:0000256" key="6">
    <source>
        <dbReference type="ARBA" id="ARBA00023125"/>
    </source>
</evidence>
<accession>A0AAR5PEY2</accession>
<evidence type="ECO:0000256" key="9">
    <source>
        <dbReference type="PROSITE-ProRule" id="PRU00125"/>
    </source>
</evidence>
<evidence type="ECO:0000256" key="7">
    <source>
        <dbReference type="ARBA" id="ARBA00023155"/>
    </source>
</evidence>
<name>A0AAR5PEY2_DENPD</name>
<keyword evidence="6" id="KW-0238">DNA-binding</keyword>
<protein>
    <recommendedName>
        <fullName evidence="11">LIM zinc-binding domain-containing protein</fullName>
    </recommendedName>
</protein>
<evidence type="ECO:0000313" key="13">
    <source>
        <dbReference type="Proteomes" id="UP000019118"/>
    </source>
</evidence>
<dbReference type="EnsemblMetazoa" id="XM_019903883.1">
    <property type="protein sequence ID" value="XP_019759442.1"/>
    <property type="gene ID" value="LOC109537257"/>
</dbReference>
<organism evidence="12 13">
    <name type="scientific">Dendroctonus ponderosae</name>
    <name type="common">Mountain pine beetle</name>
    <dbReference type="NCBI Taxonomy" id="77166"/>
    <lineage>
        <taxon>Eukaryota</taxon>
        <taxon>Metazoa</taxon>
        <taxon>Ecdysozoa</taxon>
        <taxon>Arthropoda</taxon>
        <taxon>Hexapoda</taxon>
        <taxon>Insecta</taxon>
        <taxon>Pterygota</taxon>
        <taxon>Neoptera</taxon>
        <taxon>Endopterygota</taxon>
        <taxon>Coleoptera</taxon>
        <taxon>Polyphaga</taxon>
        <taxon>Cucujiformia</taxon>
        <taxon>Curculionidae</taxon>
        <taxon>Scolytinae</taxon>
        <taxon>Dendroctonus</taxon>
    </lineage>
</organism>
<dbReference type="GeneID" id="109537257"/>
<dbReference type="Pfam" id="PF00412">
    <property type="entry name" value="LIM"/>
    <property type="match status" value="2"/>
</dbReference>
<evidence type="ECO:0000256" key="4">
    <source>
        <dbReference type="ARBA" id="ARBA00022833"/>
    </source>
</evidence>
<dbReference type="Gene3D" id="2.10.110.10">
    <property type="entry name" value="Cysteine Rich Protein"/>
    <property type="match status" value="2"/>
</dbReference>
<dbReference type="FunFam" id="2.10.110.10:FF:000032">
    <property type="entry name" value="LIM/homeobox protein Lhx3"/>
    <property type="match status" value="1"/>
</dbReference>
<evidence type="ECO:0000256" key="3">
    <source>
        <dbReference type="ARBA" id="ARBA00022737"/>
    </source>
</evidence>
<dbReference type="SMART" id="SM00132">
    <property type="entry name" value="LIM"/>
    <property type="match status" value="2"/>
</dbReference>
<dbReference type="AlphaFoldDB" id="A0AAR5PEY2"/>
<keyword evidence="4 9" id="KW-0862">Zinc</keyword>
<reference evidence="13" key="1">
    <citation type="journal article" date="2013" name="Genome Biol.">
        <title>Draft genome of the mountain pine beetle, Dendroctonus ponderosae Hopkins, a major forest pest.</title>
        <authorList>
            <person name="Keeling C.I."/>
            <person name="Yuen M.M."/>
            <person name="Liao N.Y."/>
            <person name="Docking T.R."/>
            <person name="Chan S.K."/>
            <person name="Taylor G.A."/>
            <person name="Palmquist D.L."/>
            <person name="Jackman S.D."/>
            <person name="Nguyen A."/>
            <person name="Li M."/>
            <person name="Henderson H."/>
            <person name="Janes J.K."/>
            <person name="Zhao Y."/>
            <person name="Pandoh P."/>
            <person name="Moore R."/>
            <person name="Sperling F.A."/>
            <person name="Huber D.P."/>
            <person name="Birol I."/>
            <person name="Jones S.J."/>
            <person name="Bohlmann J."/>
        </authorList>
    </citation>
    <scope>NUCLEOTIDE SEQUENCE</scope>
</reference>
<keyword evidence="13" id="KW-1185">Reference proteome</keyword>
<feature type="domain" description="LIM zinc-binding" evidence="11">
    <location>
        <begin position="95"/>
        <end position="158"/>
    </location>
</feature>
<dbReference type="CDD" id="cd09376">
    <property type="entry name" value="LIM2_Lhx3_Lhx4"/>
    <property type="match status" value="1"/>
</dbReference>
<comment type="subcellular location">
    <subcellularLocation>
        <location evidence="1">Nucleus</location>
    </subcellularLocation>
</comment>
<dbReference type="PROSITE" id="PS00478">
    <property type="entry name" value="LIM_DOMAIN_1"/>
    <property type="match status" value="1"/>
</dbReference>
<dbReference type="GO" id="GO:0008270">
    <property type="term" value="F:zinc ion binding"/>
    <property type="evidence" value="ECO:0007669"/>
    <property type="project" value="InterPro"/>
</dbReference>
<dbReference type="KEGG" id="dpa:109537257"/>
<sequence length="365" mass="40975">MICKDRESRDIEMYRVPPICLDDMPEILLSTIPKCGGCHELILDRFILKVADRTWHAKCLQCTDCRMQLTDKCFARNGQLFCKEDFFNGCRRFGTKCAGCELGIPPTQVVRRAQDNVYHLQCFACVMCARQLNTGDEFYLMEDRKLVCKPDYETAKSKGDKIILESNAYLNGNNSVLVLREVLGEYRGNTLHPIFHDISKKRAKEKRLKKDAGRTRWSQYFRSMKGGSSPRHDKLLDKDDMKVDLDSFSHHDLSDDSYGTVVNMSMDQDGSSPHSGIGRPMFLHGATSPSYLSGHTPPHGHEHMGYPDQLAVYSSIGQSAPPGIMHGMAPGGPDSEISNDSSPRGYPDFPPSPDSWLGEPSSAHY</sequence>
<reference evidence="12" key="2">
    <citation type="submission" date="2024-08" db="UniProtKB">
        <authorList>
            <consortium name="EnsemblMetazoa"/>
        </authorList>
    </citation>
    <scope>IDENTIFICATION</scope>
</reference>
<dbReference type="InterPro" id="IPR050453">
    <property type="entry name" value="LIM_Homeobox_TF"/>
</dbReference>
<keyword evidence="3" id="KW-0677">Repeat</keyword>
<keyword evidence="2 9" id="KW-0479">Metal-binding</keyword>
<dbReference type="GO" id="GO:0005634">
    <property type="term" value="C:nucleus"/>
    <property type="evidence" value="ECO:0007669"/>
    <property type="project" value="UniProtKB-SubCell"/>
</dbReference>
<keyword evidence="5 9" id="KW-0440">LIM domain</keyword>
<evidence type="ECO:0000256" key="8">
    <source>
        <dbReference type="ARBA" id="ARBA00023242"/>
    </source>
</evidence>
<evidence type="ECO:0000313" key="12">
    <source>
        <dbReference type="EnsemblMetazoa" id="XP_019759442.1"/>
    </source>
</evidence>
<keyword evidence="7" id="KW-0371">Homeobox</keyword>